<reference evidence="1" key="3">
    <citation type="submission" date="2015-04" db="UniProtKB">
        <authorList>
            <consortium name="EnsemblPlants"/>
        </authorList>
    </citation>
    <scope>IDENTIFICATION</scope>
</reference>
<dbReference type="AlphaFoldDB" id="A0A0D9WGW7"/>
<organism evidence="1 2">
    <name type="scientific">Leersia perrieri</name>
    <dbReference type="NCBI Taxonomy" id="77586"/>
    <lineage>
        <taxon>Eukaryota</taxon>
        <taxon>Viridiplantae</taxon>
        <taxon>Streptophyta</taxon>
        <taxon>Embryophyta</taxon>
        <taxon>Tracheophyta</taxon>
        <taxon>Spermatophyta</taxon>
        <taxon>Magnoliopsida</taxon>
        <taxon>Liliopsida</taxon>
        <taxon>Poales</taxon>
        <taxon>Poaceae</taxon>
        <taxon>BOP clade</taxon>
        <taxon>Oryzoideae</taxon>
        <taxon>Oryzeae</taxon>
        <taxon>Oryzinae</taxon>
        <taxon>Leersia</taxon>
    </lineage>
</organism>
<dbReference type="EnsemblPlants" id="LPERR05G13970.2">
    <property type="protein sequence ID" value="LPERR05G13970.2"/>
    <property type="gene ID" value="LPERR05G13970"/>
</dbReference>
<dbReference type="Proteomes" id="UP000032180">
    <property type="component" value="Chromosome 5"/>
</dbReference>
<proteinExistence type="predicted"/>
<reference evidence="1 2" key="1">
    <citation type="submission" date="2012-08" db="EMBL/GenBank/DDBJ databases">
        <title>Oryza genome evolution.</title>
        <authorList>
            <person name="Wing R.A."/>
        </authorList>
    </citation>
    <scope>NUCLEOTIDE SEQUENCE</scope>
</reference>
<dbReference type="HOGENOM" id="CLU_2889015_0_0_1"/>
<keyword evidence="2" id="KW-1185">Reference proteome</keyword>
<reference evidence="2" key="2">
    <citation type="submission" date="2013-12" db="EMBL/GenBank/DDBJ databases">
        <authorList>
            <person name="Yu Y."/>
            <person name="Lee S."/>
            <person name="de Baynast K."/>
            <person name="Wissotski M."/>
            <person name="Liu L."/>
            <person name="Talag J."/>
            <person name="Goicoechea J."/>
            <person name="Angelova A."/>
            <person name="Jetty R."/>
            <person name="Kudrna D."/>
            <person name="Golser W."/>
            <person name="Rivera L."/>
            <person name="Zhang J."/>
            <person name="Wing R."/>
        </authorList>
    </citation>
    <scope>NUCLEOTIDE SEQUENCE</scope>
</reference>
<evidence type="ECO:0000313" key="1">
    <source>
        <dbReference type="EnsemblPlants" id="LPERR05G13970.2"/>
    </source>
</evidence>
<accession>A0A0D9WGW7</accession>
<dbReference type="Gramene" id="LPERR05G13970.2">
    <property type="protein sequence ID" value="LPERR05G13970.2"/>
    <property type="gene ID" value="LPERR05G13970"/>
</dbReference>
<protein>
    <submittedName>
        <fullName evidence="1">Uncharacterized protein</fullName>
    </submittedName>
</protein>
<evidence type="ECO:0000313" key="2">
    <source>
        <dbReference type="Proteomes" id="UP000032180"/>
    </source>
</evidence>
<sequence length="63" mass="6723">MDVDDILTSKCELEIGCVNVRLHCGGAFSPSTATRSSAFLLVHLVSGRHHTTPNLIDCKAANV</sequence>
<name>A0A0D9WGW7_9ORYZ</name>